<dbReference type="NCBIfam" id="TIGR00114">
    <property type="entry name" value="lumazine-synth"/>
    <property type="match status" value="1"/>
</dbReference>
<dbReference type="PANTHER" id="PTHR21058">
    <property type="entry name" value="6,7-DIMETHYL-8-RIBITYLLUMAZINE SYNTHASE DMRL SYNTHASE LUMAZINE SYNTHASE"/>
    <property type="match status" value="1"/>
</dbReference>
<sequence>MASRLKNLSDFSNTEIPSAAPYRFGIVTAEWNAEITNALYQGAYDSLVEHGASEDHIHSYPVPGSFELIAGADVLLNNIANLDAVICLGCVIQGETRHFDFICNAVANGLANVALKHNKPVIFGVLTTDNQQQAIDRAGGKHGNKGVEGAVTAIKMAHLAKSIKI</sequence>
<comment type="similarity">
    <text evidence="2 7">Belongs to the DMRL synthase family.</text>
</comment>
<dbReference type="EC" id="2.5.1.78" evidence="3 7"/>
<dbReference type="AlphaFoldDB" id="A0A6I4I0K7"/>
<evidence type="ECO:0000313" key="9">
    <source>
        <dbReference type="Proteomes" id="UP000429232"/>
    </source>
</evidence>
<dbReference type="GO" id="GO:0005829">
    <property type="term" value="C:cytosol"/>
    <property type="evidence" value="ECO:0007669"/>
    <property type="project" value="TreeGrafter"/>
</dbReference>
<comment type="pathway">
    <text evidence="1 7">Cofactor biosynthesis; riboflavin biosynthesis; riboflavin from 2-hydroxy-3-oxobutyl phosphate and 5-amino-6-(D-ribitylamino)uracil: step 1/2.</text>
</comment>
<gene>
    <name evidence="7" type="primary">ribH</name>
    <name evidence="8" type="ORF">GO620_012530</name>
</gene>
<dbReference type="GO" id="GO:0000906">
    <property type="term" value="F:6,7-dimethyl-8-ribityllumazine synthase activity"/>
    <property type="evidence" value="ECO:0007669"/>
    <property type="project" value="UniProtKB-UniRule"/>
</dbReference>
<feature type="binding site" evidence="7">
    <location>
        <position position="123"/>
    </location>
    <ligand>
        <name>5-amino-6-(D-ribitylamino)uracil</name>
        <dbReference type="ChEBI" id="CHEBI:15934"/>
    </ligand>
</feature>
<name>A0A6I4I0K7_9SPHI</name>
<keyword evidence="4 7" id="KW-0686">Riboflavin biosynthesis</keyword>
<proteinExistence type="inferred from homology"/>
<evidence type="ECO:0000256" key="2">
    <source>
        <dbReference type="ARBA" id="ARBA00007424"/>
    </source>
</evidence>
<dbReference type="SUPFAM" id="SSF52121">
    <property type="entry name" value="Lumazine synthase"/>
    <property type="match status" value="1"/>
</dbReference>
<dbReference type="Proteomes" id="UP000429232">
    <property type="component" value="Chromosome"/>
</dbReference>
<feature type="binding site" evidence="7">
    <location>
        <begin position="65"/>
        <end position="67"/>
    </location>
    <ligand>
        <name>5-amino-6-(D-ribitylamino)uracil</name>
        <dbReference type="ChEBI" id="CHEBI:15934"/>
    </ligand>
</feature>
<dbReference type="InterPro" id="IPR036467">
    <property type="entry name" value="LS/RS_sf"/>
</dbReference>
<comment type="function">
    <text evidence="7">Catalyzes the formation of 6,7-dimethyl-8-ribityllumazine by condensation of 5-amino-6-(D-ribitylamino)uracil with 3,4-dihydroxy-2-butanone 4-phosphate. This is the penultimate step in the biosynthesis of riboflavin.</text>
</comment>
<comment type="catalytic activity">
    <reaction evidence="6 7">
        <text>(2S)-2-hydroxy-3-oxobutyl phosphate + 5-amino-6-(D-ribitylamino)uracil = 6,7-dimethyl-8-(1-D-ribityl)lumazine + phosphate + 2 H2O + H(+)</text>
        <dbReference type="Rhea" id="RHEA:26152"/>
        <dbReference type="ChEBI" id="CHEBI:15377"/>
        <dbReference type="ChEBI" id="CHEBI:15378"/>
        <dbReference type="ChEBI" id="CHEBI:15934"/>
        <dbReference type="ChEBI" id="CHEBI:43474"/>
        <dbReference type="ChEBI" id="CHEBI:58201"/>
        <dbReference type="ChEBI" id="CHEBI:58830"/>
        <dbReference type="EC" id="2.5.1.78"/>
    </reaction>
</comment>
<feature type="binding site" evidence="7">
    <location>
        <begin position="90"/>
        <end position="92"/>
    </location>
    <ligand>
        <name>5-amino-6-(D-ribitylamino)uracil</name>
        <dbReference type="ChEBI" id="CHEBI:15934"/>
    </ligand>
</feature>
<dbReference type="CDD" id="cd09209">
    <property type="entry name" value="Lumazine_synthase-I"/>
    <property type="match status" value="1"/>
</dbReference>
<dbReference type="GO" id="GO:0009231">
    <property type="term" value="P:riboflavin biosynthetic process"/>
    <property type="evidence" value="ECO:0007669"/>
    <property type="project" value="UniProtKB-UniRule"/>
</dbReference>
<organism evidence="8 9">
    <name type="scientific">Mucilaginibacter ginkgonis</name>
    <dbReference type="NCBI Taxonomy" id="2682091"/>
    <lineage>
        <taxon>Bacteria</taxon>
        <taxon>Pseudomonadati</taxon>
        <taxon>Bacteroidota</taxon>
        <taxon>Sphingobacteriia</taxon>
        <taxon>Sphingobacteriales</taxon>
        <taxon>Sphingobacteriaceae</taxon>
        <taxon>Mucilaginibacter</taxon>
    </lineage>
</organism>
<evidence type="ECO:0000256" key="5">
    <source>
        <dbReference type="ARBA" id="ARBA00022679"/>
    </source>
</evidence>
<keyword evidence="9" id="KW-1185">Reference proteome</keyword>
<dbReference type="Gene3D" id="3.40.50.960">
    <property type="entry name" value="Lumazine/riboflavin synthase"/>
    <property type="match status" value="1"/>
</dbReference>
<dbReference type="InterPro" id="IPR034964">
    <property type="entry name" value="LS"/>
</dbReference>
<evidence type="ECO:0000256" key="4">
    <source>
        <dbReference type="ARBA" id="ARBA00022619"/>
    </source>
</evidence>
<evidence type="ECO:0000256" key="3">
    <source>
        <dbReference type="ARBA" id="ARBA00012664"/>
    </source>
</evidence>
<evidence type="ECO:0000256" key="6">
    <source>
        <dbReference type="ARBA" id="ARBA00048785"/>
    </source>
</evidence>
<dbReference type="UniPathway" id="UPA00275">
    <property type="reaction ID" value="UER00404"/>
</dbReference>
<protein>
    <recommendedName>
        <fullName evidence="3 7">6,7-dimethyl-8-ribityllumazine synthase</fullName>
        <shortName evidence="7">DMRL synthase</shortName>
        <shortName evidence="7">LS</shortName>
        <shortName evidence="7">Lumazine synthase</shortName>
        <ecNumber evidence="3 7">2.5.1.78</ecNumber>
    </recommendedName>
</protein>
<dbReference type="GO" id="GO:0009349">
    <property type="term" value="C:riboflavin synthase complex"/>
    <property type="evidence" value="ECO:0007669"/>
    <property type="project" value="UniProtKB-UniRule"/>
</dbReference>
<dbReference type="PANTHER" id="PTHR21058:SF0">
    <property type="entry name" value="6,7-DIMETHYL-8-RIBITYLLUMAZINE SYNTHASE"/>
    <property type="match status" value="1"/>
</dbReference>
<evidence type="ECO:0000256" key="1">
    <source>
        <dbReference type="ARBA" id="ARBA00004917"/>
    </source>
</evidence>
<feature type="binding site" evidence="7">
    <location>
        <begin position="95"/>
        <end position="96"/>
    </location>
    <ligand>
        <name>(2S)-2-hydroxy-3-oxobutyl phosphate</name>
        <dbReference type="ChEBI" id="CHEBI:58830"/>
    </ligand>
</feature>
<evidence type="ECO:0000256" key="7">
    <source>
        <dbReference type="HAMAP-Rule" id="MF_00178"/>
    </source>
</evidence>
<dbReference type="EMBL" id="CP066775">
    <property type="protein sequence ID" value="QQL48999.1"/>
    <property type="molecule type" value="Genomic_DNA"/>
</dbReference>
<reference evidence="8 9" key="1">
    <citation type="submission" date="2020-12" db="EMBL/GenBank/DDBJ databases">
        <title>HMF7856_wgs.fasta genome submission.</title>
        <authorList>
            <person name="Kang H."/>
            <person name="Kim H."/>
            <person name="Joh K."/>
        </authorList>
    </citation>
    <scope>NUCLEOTIDE SEQUENCE [LARGE SCALE GENOMIC DNA]</scope>
    <source>
        <strain evidence="8 9">HMF7856</strain>
    </source>
</reference>
<dbReference type="HAMAP" id="MF_00178">
    <property type="entry name" value="Lumazine_synth"/>
    <property type="match status" value="1"/>
</dbReference>
<evidence type="ECO:0000313" key="8">
    <source>
        <dbReference type="EMBL" id="QQL48999.1"/>
    </source>
</evidence>
<dbReference type="RefSeq" id="WP_157525695.1">
    <property type="nucleotide sequence ID" value="NZ_CP066775.1"/>
</dbReference>
<keyword evidence="5 7" id="KW-0808">Transferase</keyword>
<feature type="binding site" evidence="7">
    <location>
        <position position="137"/>
    </location>
    <ligand>
        <name>(2S)-2-hydroxy-3-oxobutyl phosphate</name>
        <dbReference type="ChEBI" id="CHEBI:58830"/>
    </ligand>
</feature>
<dbReference type="KEGG" id="mgik:GO620_012530"/>
<dbReference type="InterPro" id="IPR002180">
    <property type="entry name" value="LS/RS"/>
</dbReference>
<dbReference type="Pfam" id="PF00885">
    <property type="entry name" value="DMRL_synthase"/>
    <property type="match status" value="1"/>
</dbReference>
<feature type="binding site" evidence="7">
    <location>
        <position position="31"/>
    </location>
    <ligand>
        <name>5-amino-6-(D-ribitylamino)uracil</name>
        <dbReference type="ChEBI" id="CHEBI:15934"/>
    </ligand>
</feature>
<accession>A0A6I4I0K7</accession>
<feature type="active site" description="Proton donor" evidence="7">
    <location>
        <position position="98"/>
    </location>
</feature>